<dbReference type="Proteomes" id="UP000016644">
    <property type="component" value="Unassembled WGS sequence"/>
</dbReference>
<sequence length="50" mass="5770">MSLLIFMAYTKLNFSKKVTRFDNYLSPITPARQDTRATTTIRASAPYLVR</sequence>
<dbReference type="HOGENOM" id="CLU_3119046_0_0_9"/>
<protein>
    <submittedName>
        <fullName evidence="1">Uncharacterized protein</fullName>
    </submittedName>
</protein>
<evidence type="ECO:0000313" key="2">
    <source>
        <dbReference type="Proteomes" id="UP000016644"/>
    </source>
</evidence>
<reference evidence="1 2" key="1">
    <citation type="submission" date="2013-06" db="EMBL/GenBank/DDBJ databases">
        <authorList>
            <person name="Weinstock G."/>
            <person name="Sodergren E."/>
            <person name="Lobos E.A."/>
            <person name="Fulton L."/>
            <person name="Fulton R."/>
            <person name="Courtney L."/>
            <person name="Fronick C."/>
            <person name="O'Laughlin M."/>
            <person name="Godfrey J."/>
            <person name="Wilson R.M."/>
            <person name="Miner T."/>
            <person name="Farmer C."/>
            <person name="Delehaunty K."/>
            <person name="Cordes M."/>
            <person name="Minx P."/>
            <person name="Tomlinson C."/>
            <person name="Chen J."/>
            <person name="Wollam A."/>
            <person name="Pepin K.H."/>
            <person name="Bhonagiri V."/>
            <person name="Zhang X."/>
            <person name="Warren W."/>
            <person name="Mitreva M."/>
            <person name="Mardis E.R."/>
            <person name="Wilson R.K."/>
        </authorList>
    </citation>
    <scope>NUCLEOTIDE SEQUENCE [LARGE SCALE GENOMIC DNA]</scope>
    <source>
        <strain evidence="1 2">ATCC 14869</strain>
    </source>
</reference>
<gene>
    <name evidence="1" type="ORF">HMPREF0495_00968</name>
</gene>
<accession>U2PKL7</accession>
<name>U2PKL7_LEVBR</name>
<proteinExistence type="predicted"/>
<evidence type="ECO:0000313" key="1">
    <source>
        <dbReference type="EMBL" id="ERK44299.1"/>
    </source>
</evidence>
<organism evidence="1 2">
    <name type="scientific">Levilactobacillus brevis ATCC 14869 = DSM 20054</name>
    <dbReference type="NCBI Taxonomy" id="649758"/>
    <lineage>
        <taxon>Bacteria</taxon>
        <taxon>Bacillati</taxon>
        <taxon>Bacillota</taxon>
        <taxon>Bacilli</taxon>
        <taxon>Lactobacillales</taxon>
        <taxon>Lactobacillaceae</taxon>
        <taxon>Levilactobacillus</taxon>
    </lineage>
</organism>
<comment type="caution">
    <text evidence="1">The sequence shown here is derived from an EMBL/GenBank/DDBJ whole genome shotgun (WGS) entry which is preliminary data.</text>
</comment>
<dbReference type="AlphaFoldDB" id="U2PKL7"/>
<dbReference type="EMBL" id="AWVK01000037">
    <property type="protein sequence ID" value="ERK44299.1"/>
    <property type="molecule type" value="Genomic_DNA"/>
</dbReference>